<gene>
    <name evidence="6" type="ORF">G5B40_19565</name>
</gene>
<evidence type="ECO:0000256" key="4">
    <source>
        <dbReference type="ARBA" id="ARBA00022842"/>
    </source>
</evidence>
<dbReference type="Pfam" id="PF00293">
    <property type="entry name" value="NUDIX"/>
    <property type="match status" value="1"/>
</dbReference>
<proteinExistence type="predicted"/>
<comment type="cofactor">
    <cofactor evidence="1">
        <name>Mg(2+)</name>
        <dbReference type="ChEBI" id="CHEBI:18420"/>
    </cofactor>
</comment>
<protein>
    <submittedName>
        <fullName evidence="6">NUDIX hydrolase</fullName>
    </submittedName>
</protein>
<dbReference type="EMBL" id="CP049056">
    <property type="protein sequence ID" value="QIE57449.1"/>
    <property type="molecule type" value="Genomic_DNA"/>
</dbReference>
<reference evidence="6 7" key="1">
    <citation type="submission" date="2020-02" db="EMBL/GenBank/DDBJ databases">
        <title>complete genome sequence of Rhodobacteraceae bacterium.</title>
        <authorList>
            <person name="Park J."/>
            <person name="Kim Y.-S."/>
            <person name="Kim K.-H."/>
        </authorList>
    </citation>
    <scope>NUCLEOTIDE SEQUENCE [LARGE SCALE GENOMIC DNA]</scope>
    <source>
        <strain evidence="6 7">RR4-56</strain>
    </source>
</reference>
<dbReference type="RefSeq" id="WP_165102397.1">
    <property type="nucleotide sequence ID" value="NZ_CP049056.1"/>
</dbReference>
<sequence>MFRRVRLIFARAIAALGPVATRQAGALCWRHGAAGVEILLITTRRSGRWTPPKGGLMKGRTNAECAAIEAWEEAGVRGEVASAALGAYATLKSRKNGGWIKLSVEVYPLRVTEMEPRFPEHGERTLRWFPRAAAAHAVREGALRRMILGFTP</sequence>
<feature type="domain" description="Nudix hydrolase" evidence="5">
    <location>
        <begin position="21"/>
        <end position="151"/>
    </location>
</feature>
<evidence type="ECO:0000313" key="6">
    <source>
        <dbReference type="EMBL" id="QIE57449.1"/>
    </source>
</evidence>
<dbReference type="PANTHER" id="PTHR12629:SF0">
    <property type="entry name" value="DIPHOSPHOINOSITOL-POLYPHOSPHATE DIPHOSPHATASE"/>
    <property type="match status" value="1"/>
</dbReference>
<name>A0A7M3T618_9RHOB</name>
<evidence type="ECO:0000313" key="7">
    <source>
        <dbReference type="Proteomes" id="UP000503336"/>
    </source>
</evidence>
<dbReference type="PANTHER" id="PTHR12629">
    <property type="entry name" value="DIPHOSPHOINOSITOL POLYPHOSPHATE PHOSPHOHYDROLASE"/>
    <property type="match status" value="1"/>
</dbReference>
<evidence type="ECO:0000256" key="1">
    <source>
        <dbReference type="ARBA" id="ARBA00001946"/>
    </source>
</evidence>
<dbReference type="CDD" id="cd04666">
    <property type="entry name" value="NUDIX_DIPP2_like_Nudt4"/>
    <property type="match status" value="1"/>
</dbReference>
<keyword evidence="3 6" id="KW-0378">Hydrolase</keyword>
<accession>A0A7M3T618</accession>
<evidence type="ECO:0000256" key="3">
    <source>
        <dbReference type="ARBA" id="ARBA00022801"/>
    </source>
</evidence>
<dbReference type="PROSITE" id="PS51462">
    <property type="entry name" value="NUDIX"/>
    <property type="match status" value="1"/>
</dbReference>
<dbReference type="GO" id="GO:0016462">
    <property type="term" value="F:pyrophosphatase activity"/>
    <property type="evidence" value="ECO:0007669"/>
    <property type="project" value="InterPro"/>
</dbReference>
<dbReference type="InterPro" id="IPR000086">
    <property type="entry name" value="NUDIX_hydrolase_dom"/>
</dbReference>
<dbReference type="GO" id="GO:0005737">
    <property type="term" value="C:cytoplasm"/>
    <property type="evidence" value="ECO:0007669"/>
    <property type="project" value="TreeGrafter"/>
</dbReference>
<keyword evidence="2" id="KW-0479">Metal-binding</keyword>
<dbReference type="GO" id="GO:0046872">
    <property type="term" value="F:metal ion binding"/>
    <property type="evidence" value="ECO:0007669"/>
    <property type="project" value="UniProtKB-KW"/>
</dbReference>
<dbReference type="SUPFAM" id="SSF55811">
    <property type="entry name" value="Nudix"/>
    <property type="match status" value="1"/>
</dbReference>
<organism evidence="6 7">
    <name type="scientific">Pikeienuella piscinae</name>
    <dbReference type="NCBI Taxonomy" id="2748098"/>
    <lineage>
        <taxon>Bacteria</taxon>
        <taxon>Pseudomonadati</taxon>
        <taxon>Pseudomonadota</taxon>
        <taxon>Alphaproteobacteria</taxon>
        <taxon>Rhodobacterales</taxon>
        <taxon>Paracoccaceae</taxon>
        <taxon>Pikeienuella</taxon>
    </lineage>
</organism>
<evidence type="ECO:0000256" key="2">
    <source>
        <dbReference type="ARBA" id="ARBA00022723"/>
    </source>
</evidence>
<dbReference type="KEGG" id="hdh:G5B40_19565"/>
<dbReference type="InterPro" id="IPR047198">
    <property type="entry name" value="DDP-like_NUDIX"/>
</dbReference>
<keyword evidence="4" id="KW-0460">Magnesium</keyword>
<keyword evidence="7" id="KW-1185">Reference proteome</keyword>
<dbReference type="AlphaFoldDB" id="A0A7M3T618"/>
<dbReference type="InterPro" id="IPR015797">
    <property type="entry name" value="NUDIX_hydrolase-like_dom_sf"/>
</dbReference>
<dbReference type="Gene3D" id="3.90.79.10">
    <property type="entry name" value="Nucleoside Triphosphate Pyrophosphohydrolase"/>
    <property type="match status" value="1"/>
</dbReference>
<evidence type="ECO:0000259" key="5">
    <source>
        <dbReference type="PROSITE" id="PS51462"/>
    </source>
</evidence>
<dbReference type="Proteomes" id="UP000503336">
    <property type="component" value="Chromosome"/>
</dbReference>